<dbReference type="Pfam" id="PF05635">
    <property type="entry name" value="23S_rRNA_IVP"/>
    <property type="match status" value="1"/>
</dbReference>
<dbReference type="PANTHER" id="PTHR38471">
    <property type="entry name" value="FOUR HELIX BUNDLE PROTEIN"/>
    <property type="match status" value="1"/>
</dbReference>
<dbReference type="InterPro" id="IPR012657">
    <property type="entry name" value="23S_rRNA-intervening_sequence"/>
</dbReference>
<dbReference type="Gene3D" id="1.20.1440.60">
    <property type="entry name" value="23S rRNA-intervening sequence"/>
    <property type="match status" value="1"/>
</dbReference>
<accession>A0A1F7GIE3</accession>
<dbReference type="CDD" id="cd16377">
    <property type="entry name" value="23S_rRNA_IVP_like"/>
    <property type="match status" value="1"/>
</dbReference>
<evidence type="ECO:0000313" key="2">
    <source>
        <dbReference type="Proteomes" id="UP000176850"/>
    </source>
</evidence>
<protein>
    <recommendedName>
        <fullName evidence="3">Four helix bundle protein</fullName>
    </recommendedName>
</protein>
<dbReference type="PANTHER" id="PTHR38471:SF2">
    <property type="entry name" value="FOUR HELIX BUNDLE PROTEIN"/>
    <property type="match status" value="1"/>
</dbReference>
<dbReference type="EMBL" id="MFZH01000030">
    <property type="protein sequence ID" value="OGK18554.1"/>
    <property type="molecule type" value="Genomic_DNA"/>
</dbReference>
<name>A0A1F7GIE3_9BACT</name>
<reference evidence="1 2" key="1">
    <citation type="journal article" date="2016" name="Nat. Commun.">
        <title>Thousands of microbial genomes shed light on interconnected biogeochemical processes in an aquifer system.</title>
        <authorList>
            <person name="Anantharaman K."/>
            <person name="Brown C.T."/>
            <person name="Hug L.A."/>
            <person name="Sharon I."/>
            <person name="Castelle C.J."/>
            <person name="Probst A.J."/>
            <person name="Thomas B.C."/>
            <person name="Singh A."/>
            <person name="Wilkins M.J."/>
            <person name="Karaoz U."/>
            <person name="Brodie E.L."/>
            <person name="Williams K.H."/>
            <person name="Hubbard S.S."/>
            <person name="Banfield J.F."/>
        </authorList>
    </citation>
    <scope>NUCLEOTIDE SEQUENCE [LARGE SCALE GENOMIC DNA]</scope>
</reference>
<gene>
    <name evidence="1" type="ORF">A2799_02995</name>
</gene>
<dbReference type="InterPro" id="IPR036583">
    <property type="entry name" value="23S_rRNA_IVS_sf"/>
</dbReference>
<dbReference type="SUPFAM" id="SSF158446">
    <property type="entry name" value="IVS-encoded protein-like"/>
    <property type="match status" value="1"/>
</dbReference>
<evidence type="ECO:0000313" key="1">
    <source>
        <dbReference type="EMBL" id="OGK18554.1"/>
    </source>
</evidence>
<comment type="caution">
    <text evidence="1">The sequence shown here is derived from an EMBL/GenBank/DDBJ whole genome shotgun (WGS) entry which is preliminary data.</text>
</comment>
<dbReference type="AlphaFoldDB" id="A0A1F7GIE3"/>
<sequence length="103" mass="12204">MDAYVNQVYDVTKQFPKDEIFGITSQYRRAALSIMLNYIEGYARQRKLVLKNFLEISYGSAQETKYLTYFAHRRGYLQDKEYQELLSLIDEISKMLWGVVSKL</sequence>
<proteinExistence type="predicted"/>
<evidence type="ECO:0008006" key="3">
    <source>
        <dbReference type="Google" id="ProtNLM"/>
    </source>
</evidence>
<organism evidence="1 2">
    <name type="scientific">Candidatus Roizmanbacteria bacterium RIFCSPHIGHO2_01_FULL_39_24</name>
    <dbReference type="NCBI Taxonomy" id="1802032"/>
    <lineage>
        <taxon>Bacteria</taxon>
        <taxon>Candidatus Roizmaniibacteriota</taxon>
    </lineage>
</organism>
<dbReference type="NCBIfam" id="TIGR02436">
    <property type="entry name" value="four helix bundle protein"/>
    <property type="match status" value="1"/>
</dbReference>
<dbReference type="Proteomes" id="UP000176850">
    <property type="component" value="Unassembled WGS sequence"/>
</dbReference>